<feature type="compositionally biased region" description="Low complexity" evidence="2">
    <location>
        <begin position="699"/>
        <end position="708"/>
    </location>
</feature>
<dbReference type="eggNOG" id="KOG3971">
    <property type="taxonomic scope" value="Eukaryota"/>
</dbReference>
<comment type="similarity">
    <text evidence="1">Belongs to the SAPAP family.</text>
</comment>
<dbReference type="Pfam" id="PF03359">
    <property type="entry name" value="GKAP"/>
    <property type="match status" value="1"/>
</dbReference>
<proteinExistence type="inferred from homology"/>
<feature type="compositionally biased region" description="Basic residues" evidence="2">
    <location>
        <begin position="1"/>
        <end position="12"/>
    </location>
</feature>
<dbReference type="PANTHER" id="PTHR12353">
    <property type="entry name" value="DISKS LARGE-ASSOCIATED PROTEIN DAP SAP90/PSD-95-ASSOCIATED PROTEIN"/>
    <property type="match status" value="1"/>
</dbReference>
<dbReference type="InParanoid" id="A7SLX3"/>
<feature type="compositionally biased region" description="Basic and acidic residues" evidence="2">
    <location>
        <begin position="245"/>
        <end position="258"/>
    </location>
</feature>
<feature type="region of interest" description="Disordered" evidence="2">
    <location>
        <begin position="621"/>
        <end position="709"/>
    </location>
</feature>
<dbReference type="PhylomeDB" id="A7SLX3"/>
<dbReference type="EMBL" id="DS469703">
    <property type="protein sequence ID" value="EDO35279.1"/>
    <property type="molecule type" value="Genomic_DNA"/>
</dbReference>
<sequence length="953" mass="104537">MEEKVARKKYNHNHASNCKCGEKMGLSNRFVRAIKAGEVRKKTRLDEFSKRRMMPLGEINKHDNTLEESTHQEMKPKKSGEGDAPAASRKERLQKWLEEREMKRKAEAATKTKKAFVVRHIVHDDTKVLNKAQKTTKMKPSKENVPTRRVTRASARLASKQENILTNKKLAKEKIERKENTLPGDKKAVKSNNGSTKLANKQENIGPNKTKPDAKTPANANKPGKEITKQTKTLEESEIGTDIRASVKEKEKNRDKTQSIDCSSIAPDNFTFTAPTGVSSFLHLSQNFKFKPLSPSSAEGFFSGIACPSPENPRELITKENFALGGTDWVSKQAEAEAANKGISTDTSDIPMETVQTTETAQDAKEETEPEKGSLYFRMLVTSETDKLNKLCACWDKVLEEEEELSDEVTGSIRTAVGQAQLLISQRFKQFSGLIDLSEDPTAKKKATPSDLQGFWDMIYFQVEDVYNKMEALEKRRQNNWIEEAKPVKKKLKRVKPKVAKPDEAKAAAHAKSAVQEMRAKMRAKMAENKRKAMESQKEDCSFITILTPVKNKATANAVVLTPVRRSVRNTPLNRVAMSNAVPVVTTPKLSSTSPGLRLTPDASSTLVSTLVPIEPDMAASQEDKAKAVTKDTPCAMDVEGTSSEESTSDNVSDESMPTTAGKRSALRKPVGKRTRKSSRVSFQTPRAIPESIAGGTPGPLATPGVTTKSRNALTPVAVSIDMSEDIEGTPVEPKGTPLRRSSRKRQLTPYHSGKGKSRLGEDHAEELVPAKQAGAPARYPVNSVSDSDDEGARGKALLGSTGRSAKKEDNIFLPEKYLMPSSTVQKPSLWLDDSLESHETSSTQTLTPRVNLVKHAHDTCAVTPSEQKTPMKTTLFVSPQSPSQADPALITVTPVEKRITRSHVTPLLGALSLGTTPDSASATRCDSVFFAPSDSGAKPVLDNLICFSPLLE</sequence>
<accession>A7SLX3</accession>
<evidence type="ECO:0008006" key="5">
    <source>
        <dbReference type="Google" id="ProtNLM"/>
    </source>
</evidence>
<feature type="region of interest" description="Disordered" evidence="2">
    <location>
        <begin position="726"/>
        <end position="804"/>
    </location>
</feature>
<reference evidence="3 4" key="1">
    <citation type="journal article" date="2007" name="Science">
        <title>Sea anemone genome reveals ancestral eumetazoan gene repertoire and genomic organization.</title>
        <authorList>
            <person name="Putnam N.H."/>
            <person name="Srivastava M."/>
            <person name="Hellsten U."/>
            <person name="Dirks B."/>
            <person name="Chapman J."/>
            <person name="Salamov A."/>
            <person name="Terry A."/>
            <person name="Shapiro H."/>
            <person name="Lindquist E."/>
            <person name="Kapitonov V.V."/>
            <person name="Jurka J."/>
            <person name="Genikhovich G."/>
            <person name="Grigoriev I.V."/>
            <person name="Lucas S.M."/>
            <person name="Steele R.E."/>
            <person name="Finnerty J.R."/>
            <person name="Technau U."/>
            <person name="Martindale M.Q."/>
            <person name="Rokhsar D.S."/>
        </authorList>
    </citation>
    <scope>NUCLEOTIDE SEQUENCE [LARGE SCALE GENOMIC DNA]</scope>
    <source>
        <strain evidence="4">CH2 X CH6</strain>
    </source>
</reference>
<feature type="compositionally biased region" description="Basic and acidic residues" evidence="2">
    <location>
        <begin position="223"/>
        <end position="235"/>
    </location>
</feature>
<evidence type="ECO:0000256" key="1">
    <source>
        <dbReference type="ARBA" id="ARBA00008839"/>
    </source>
</evidence>
<feature type="region of interest" description="Disordered" evidence="2">
    <location>
        <begin position="50"/>
        <end position="91"/>
    </location>
</feature>
<feature type="region of interest" description="Disordered" evidence="2">
    <location>
        <begin position="128"/>
        <end position="259"/>
    </location>
</feature>
<evidence type="ECO:0000313" key="4">
    <source>
        <dbReference type="Proteomes" id="UP000001593"/>
    </source>
</evidence>
<feature type="compositionally biased region" description="Basic residues" evidence="2">
    <location>
        <begin position="665"/>
        <end position="679"/>
    </location>
</feature>
<dbReference type="OMA" id="HASNCKC"/>
<name>A7SLX3_NEMVE</name>
<feature type="region of interest" description="Disordered" evidence="2">
    <location>
        <begin position="1"/>
        <end position="21"/>
    </location>
</feature>
<dbReference type="HOGENOM" id="CLU_309346_0_0_1"/>
<feature type="compositionally biased region" description="Polar residues" evidence="2">
    <location>
        <begin position="641"/>
        <end position="659"/>
    </location>
</feature>
<feature type="compositionally biased region" description="Basic and acidic residues" evidence="2">
    <location>
        <begin position="170"/>
        <end position="188"/>
    </location>
</feature>
<evidence type="ECO:0000256" key="2">
    <source>
        <dbReference type="SAM" id="MobiDB-lite"/>
    </source>
</evidence>
<dbReference type="PANTHER" id="PTHR12353:SF1">
    <property type="entry name" value="DISKS LARGE-ASSOCIATED PROTEIN 5"/>
    <property type="match status" value="1"/>
</dbReference>
<keyword evidence="4" id="KW-1185">Reference proteome</keyword>
<gene>
    <name evidence="3" type="ORF">NEMVEDRAFT_v1g214316</name>
</gene>
<dbReference type="InterPro" id="IPR005026">
    <property type="entry name" value="SAPAP"/>
</dbReference>
<feature type="compositionally biased region" description="Basic and acidic residues" evidence="2">
    <location>
        <begin position="59"/>
        <end position="81"/>
    </location>
</feature>
<dbReference type="GO" id="GO:0023052">
    <property type="term" value="P:signaling"/>
    <property type="evidence" value="ECO:0007669"/>
    <property type="project" value="InterPro"/>
</dbReference>
<protein>
    <recommendedName>
        <fullName evidence="5">Disks large-associated protein 5</fullName>
    </recommendedName>
</protein>
<feature type="compositionally biased region" description="Basic and acidic residues" evidence="2">
    <location>
        <begin position="759"/>
        <end position="769"/>
    </location>
</feature>
<dbReference type="STRING" id="45351.A7SLX3"/>
<dbReference type="KEGG" id="nve:5506668"/>
<dbReference type="Proteomes" id="UP000001593">
    <property type="component" value="Unassembled WGS sequence"/>
</dbReference>
<organism evidence="3 4">
    <name type="scientific">Nematostella vectensis</name>
    <name type="common">Starlet sea anemone</name>
    <dbReference type="NCBI Taxonomy" id="45351"/>
    <lineage>
        <taxon>Eukaryota</taxon>
        <taxon>Metazoa</taxon>
        <taxon>Cnidaria</taxon>
        <taxon>Anthozoa</taxon>
        <taxon>Hexacorallia</taxon>
        <taxon>Actiniaria</taxon>
        <taxon>Edwardsiidae</taxon>
        <taxon>Nematostella</taxon>
    </lineage>
</organism>
<dbReference type="OrthoDB" id="5971971at2759"/>
<dbReference type="AlphaFoldDB" id="A7SLX3"/>
<evidence type="ECO:0000313" key="3">
    <source>
        <dbReference type="EMBL" id="EDO35279.1"/>
    </source>
</evidence>
<feature type="compositionally biased region" description="Polar residues" evidence="2">
    <location>
        <begin position="190"/>
        <end position="207"/>
    </location>
</feature>